<comment type="caution">
    <text evidence="1">The sequence shown here is derived from an EMBL/GenBank/DDBJ whole genome shotgun (WGS) entry which is preliminary data.</text>
</comment>
<dbReference type="STRING" id="36646.A0A1V6V7Z5"/>
<reference evidence="2" key="1">
    <citation type="journal article" date="2017" name="Nat. Microbiol.">
        <title>Global analysis of biosynthetic gene clusters reveals vast potential of secondary metabolite production in Penicillium species.</title>
        <authorList>
            <person name="Nielsen J.C."/>
            <person name="Grijseels S."/>
            <person name="Prigent S."/>
            <person name="Ji B."/>
            <person name="Dainat J."/>
            <person name="Nielsen K.F."/>
            <person name="Frisvad J.C."/>
            <person name="Workman M."/>
            <person name="Nielsen J."/>
        </authorList>
    </citation>
    <scope>NUCLEOTIDE SEQUENCE [LARGE SCALE GENOMIC DNA]</scope>
    <source>
        <strain evidence="2">IBT 31321</strain>
    </source>
</reference>
<name>A0A1V6V7Z5_9EURO</name>
<dbReference type="AlphaFoldDB" id="A0A1V6V7Z5"/>
<dbReference type="EMBL" id="MDDG01000001">
    <property type="protein sequence ID" value="OQE46573.1"/>
    <property type="molecule type" value="Genomic_DNA"/>
</dbReference>
<evidence type="ECO:0000313" key="2">
    <source>
        <dbReference type="Proteomes" id="UP000191500"/>
    </source>
</evidence>
<sequence>MSERYSSVLKDFLEIGQDPETKKEAGVYLHILWKEDEATERFWLYVGQACVLCLRIQKHKDPKRRWKNMGSHYAVWGSAVDMNSAFVTLAILHAPSSTQTQLILNLAEMWMCLVFQTLTSIHLDAWLPKNTNAIWSGNHLNVALPLWQGFTDTQENKAIADAIGGRSTFQRYLASEDLDIRAWAKQTRDAFNDIRNSPDPGIRDYWWDLHKERMIKAQETWGKKKASMAKQHLEGTKALVNLYSGNHGDHQTEVRTGSFSFTVSKIFGLDLHHGDEVFLQYHLTSTPHPHAYAVSALKTDPAGR</sequence>
<protein>
    <submittedName>
        <fullName evidence="1">Uncharacterized protein</fullName>
    </submittedName>
</protein>
<keyword evidence="2" id="KW-1185">Reference proteome</keyword>
<proteinExistence type="predicted"/>
<gene>
    <name evidence="1" type="ORF">PENCOP_c001G02346</name>
</gene>
<accession>A0A1V6V7Z5</accession>
<dbReference type="Proteomes" id="UP000191500">
    <property type="component" value="Unassembled WGS sequence"/>
</dbReference>
<evidence type="ECO:0000313" key="1">
    <source>
        <dbReference type="EMBL" id="OQE46573.1"/>
    </source>
</evidence>
<organism evidence="1 2">
    <name type="scientific">Penicillium coprophilum</name>
    <dbReference type="NCBI Taxonomy" id="36646"/>
    <lineage>
        <taxon>Eukaryota</taxon>
        <taxon>Fungi</taxon>
        <taxon>Dikarya</taxon>
        <taxon>Ascomycota</taxon>
        <taxon>Pezizomycotina</taxon>
        <taxon>Eurotiomycetes</taxon>
        <taxon>Eurotiomycetidae</taxon>
        <taxon>Eurotiales</taxon>
        <taxon>Aspergillaceae</taxon>
        <taxon>Penicillium</taxon>
    </lineage>
</organism>